<name>A0A162R5Z1_MUCCL</name>
<comment type="caution">
    <text evidence="1">The sequence shown here is derived from an EMBL/GenBank/DDBJ whole genome shotgun (WGS) entry which is preliminary data.</text>
</comment>
<accession>A0A162R5Z1</accession>
<gene>
    <name evidence="1" type="ORF">MUCCIDRAFT_109746</name>
</gene>
<sequence>MPAEKKQPNAKLTKLYNRTRFKKAIESELDGKKMAEDTDILMYMNFLIFLERLAKKSEKAADERGSNRVNTNDVGKYLPVSVDAMYICTVSLF</sequence>
<proteinExistence type="predicted"/>
<dbReference type="VEuPathDB" id="FungiDB:MUCCIDRAFT_109746"/>
<dbReference type="InterPro" id="IPR009072">
    <property type="entry name" value="Histone-fold"/>
</dbReference>
<keyword evidence="2" id="KW-1185">Reference proteome</keyword>
<evidence type="ECO:0000313" key="2">
    <source>
        <dbReference type="Proteomes" id="UP000077051"/>
    </source>
</evidence>
<reference evidence="1 2" key="1">
    <citation type="submission" date="2015-06" db="EMBL/GenBank/DDBJ databases">
        <title>Expansion of signal transduction pathways in fungi by whole-genome duplication.</title>
        <authorList>
            <consortium name="DOE Joint Genome Institute"/>
            <person name="Corrochano L.M."/>
            <person name="Kuo A."/>
            <person name="Marcet-Houben M."/>
            <person name="Polaino S."/>
            <person name="Salamov A."/>
            <person name="Villalobos J.M."/>
            <person name="Alvarez M.I."/>
            <person name="Avalos J."/>
            <person name="Benito E.P."/>
            <person name="Benoit I."/>
            <person name="Burger G."/>
            <person name="Camino L.P."/>
            <person name="Canovas D."/>
            <person name="Cerda-Olmedo E."/>
            <person name="Cheng J.-F."/>
            <person name="Dominguez A."/>
            <person name="Elias M."/>
            <person name="Eslava A.P."/>
            <person name="Glaser F."/>
            <person name="Grimwood J."/>
            <person name="Gutierrez G."/>
            <person name="Heitman J."/>
            <person name="Henrissat B."/>
            <person name="Iturriaga E.A."/>
            <person name="Lang B.F."/>
            <person name="Lavin J.L."/>
            <person name="Lee S."/>
            <person name="Li W."/>
            <person name="Lindquist E."/>
            <person name="Lopez-Garcia S."/>
            <person name="Luque E.M."/>
            <person name="Marcos A.T."/>
            <person name="Martin J."/>
            <person name="Mccluskey K."/>
            <person name="Medina H.R."/>
            <person name="Miralles-Duran A."/>
            <person name="Miyazaki A."/>
            <person name="Munoz-Torres E."/>
            <person name="Oguiza J.A."/>
            <person name="Ohm R."/>
            <person name="Olmedo M."/>
            <person name="Orejas M."/>
            <person name="Ortiz-Castellanos L."/>
            <person name="Pisabarro A.G."/>
            <person name="Rodriguez-Romero J."/>
            <person name="Ruiz-Herrera J."/>
            <person name="Ruiz-Vazquez R."/>
            <person name="Sanz C."/>
            <person name="Schackwitz W."/>
            <person name="Schmutz J."/>
            <person name="Shahriari M."/>
            <person name="Shelest E."/>
            <person name="Silva-Franco F."/>
            <person name="Soanes D."/>
            <person name="Syed K."/>
            <person name="Tagua V.G."/>
            <person name="Talbot N.J."/>
            <person name="Thon M."/>
            <person name="De Vries R.P."/>
            <person name="Wiebenga A."/>
            <person name="Yadav J.S."/>
            <person name="Braun E.L."/>
            <person name="Baker S."/>
            <person name="Garre V."/>
            <person name="Horwitz B."/>
            <person name="Torres-Martinez S."/>
            <person name="Idnurm A."/>
            <person name="Herrera-Estrella A."/>
            <person name="Gabaldon T."/>
            <person name="Grigoriev I.V."/>
        </authorList>
    </citation>
    <scope>NUCLEOTIDE SEQUENCE [LARGE SCALE GENOMIC DNA]</scope>
    <source>
        <strain evidence="1 2">CBS 277.49</strain>
    </source>
</reference>
<dbReference type="AlphaFoldDB" id="A0A162R5Z1"/>
<evidence type="ECO:0000313" key="1">
    <source>
        <dbReference type="EMBL" id="OAD02899.1"/>
    </source>
</evidence>
<dbReference type="GO" id="GO:0046982">
    <property type="term" value="F:protein heterodimerization activity"/>
    <property type="evidence" value="ECO:0007669"/>
    <property type="project" value="InterPro"/>
</dbReference>
<dbReference type="Gene3D" id="1.10.20.10">
    <property type="entry name" value="Histone, subunit A"/>
    <property type="match status" value="1"/>
</dbReference>
<protein>
    <submittedName>
        <fullName evidence="1">Uncharacterized protein</fullName>
    </submittedName>
</protein>
<dbReference type="STRING" id="747725.A0A162R5Z1"/>
<dbReference type="Proteomes" id="UP000077051">
    <property type="component" value="Unassembled WGS sequence"/>
</dbReference>
<dbReference type="OrthoDB" id="2543597at2759"/>
<organism evidence="1 2">
    <name type="scientific">Mucor lusitanicus CBS 277.49</name>
    <dbReference type="NCBI Taxonomy" id="747725"/>
    <lineage>
        <taxon>Eukaryota</taxon>
        <taxon>Fungi</taxon>
        <taxon>Fungi incertae sedis</taxon>
        <taxon>Mucoromycota</taxon>
        <taxon>Mucoromycotina</taxon>
        <taxon>Mucoromycetes</taxon>
        <taxon>Mucorales</taxon>
        <taxon>Mucorineae</taxon>
        <taxon>Mucoraceae</taxon>
        <taxon>Mucor</taxon>
    </lineage>
</organism>
<dbReference type="EMBL" id="AMYB01000004">
    <property type="protein sequence ID" value="OAD02899.1"/>
    <property type="molecule type" value="Genomic_DNA"/>
</dbReference>
<dbReference type="CDD" id="cd13732">
    <property type="entry name" value="HFD_CENP-W"/>
    <property type="match status" value="1"/>
</dbReference>